<sequence length="122" mass="14248">MTFEELLREFTGEQQPQPRQQPQPKAPTRETVYESYEDEPSWDSRVSDDEAKETYNRSVREAKKLKTLDELVDLDQPIQSGHFRGYEIKEEDTIADDILNTLQDADGAKRAIILSEIINRKY</sequence>
<feature type="region of interest" description="Disordered" evidence="1">
    <location>
        <begin position="1"/>
        <end position="54"/>
    </location>
</feature>
<evidence type="ECO:0000256" key="1">
    <source>
        <dbReference type="SAM" id="MobiDB-lite"/>
    </source>
</evidence>
<proteinExistence type="predicted"/>
<dbReference type="AlphaFoldDB" id="L8JTQ9"/>
<comment type="caution">
    <text evidence="2">The sequence shown here is derived from an EMBL/GenBank/DDBJ whole genome shotgun (WGS) entry which is preliminary data.</text>
</comment>
<evidence type="ECO:0000313" key="2">
    <source>
        <dbReference type="EMBL" id="ELR70914.1"/>
    </source>
</evidence>
<accession>L8JTQ9</accession>
<feature type="compositionally biased region" description="Basic and acidic residues" evidence="1">
    <location>
        <begin position="1"/>
        <end position="11"/>
    </location>
</feature>
<organism evidence="2 3">
    <name type="scientific">Fulvivirga imtechensis AK7</name>
    <dbReference type="NCBI Taxonomy" id="1237149"/>
    <lineage>
        <taxon>Bacteria</taxon>
        <taxon>Pseudomonadati</taxon>
        <taxon>Bacteroidota</taxon>
        <taxon>Cytophagia</taxon>
        <taxon>Cytophagales</taxon>
        <taxon>Fulvivirgaceae</taxon>
        <taxon>Fulvivirga</taxon>
    </lineage>
</organism>
<evidence type="ECO:0000313" key="3">
    <source>
        <dbReference type="Proteomes" id="UP000011135"/>
    </source>
</evidence>
<gene>
    <name evidence="2" type="ORF">C900_03349</name>
</gene>
<dbReference type="EMBL" id="AMZN01000048">
    <property type="protein sequence ID" value="ELR70914.1"/>
    <property type="molecule type" value="Genomic_DNA"/>
</dbReference>
<feature type="compositionally biased region" description="Basic and acidic residues" evidence="1">
    <location>
        <begin position="45"/>
        <end position="54"/>
    </location>
</feature>
<name>L8JTQ9_9BACT</name>
<keyword evidence="3" id="KW-1185">Reference proteome</keyword>
<protein>
    <submittedName>
        <fullName evidence="2">Uncharacterized protein</fullName>
    </submittedName>
</protein>
<reference evidence="2 3" key="1">
    <citation type="submission" date="2012-12" db="EMBL/GenBank/DDBJ databases">
        <title>Genome assembly of Fulvivirga imtechensis AK7.</title>
        <authorList>
            <person name="Nupur N."/>
            <person name="Khatri I."/>
            <person name="Kumar R."/>
            <person name="Subramanian S."/>
            <person name="Pinnaka A."/>
        </authorList>
    </citation>
    <scope>NUCLEOTIDE SEQUENCE [LARGE SCALE GENOMIC DNA]</scope>
    <source>
        <strain evidence="2 3">AK7</strain>
    </source>
</reference>
<dbReference type="Proteomes" id="UP000011135">
    <property type="component" value="Unassembled WGS sequence"/>
</dbReference>